<dbReference type="RefSeq" id="WP_376850978.1">
    <property type="nucleotide sequence ID" value="NZ_JBHSMF010000009.1"/>
</dbReference>
<keyword evidence="3" id="KW-1185">Reference proteome</keyword>
<feature type="region of interest" description="Disordered" evidence="1">
    <location>
        <begin position="11"/>
        <end position="42"/>
    </location>
</feature>
<dbReference type="Proteomes" id="UP001596037">
    <property type="component" value="Unassembled WGS sequence"/>
</dbReference>
<gene>
    <name evidence="2" type="ORF">ACFPOE_15240</name>
</gene>
<feature type="compositionally biased region" description="Polar residues" evidence="1">
    <location>
        <begin position="30"/>
        <end position="41"/>
    </location>
</feature>
<feature type="compositionally biased region" description="Low complexity" evidence="1">
    <location>
        <begin position="17"/>
        <end position="29"/>
    </location>
</feature>
<organism evidence="2 3">
    <name type="scientific">Caenimonas terrae</name>
    <dbReference type="NCBI Taxonomy" id="696074"/>
    <lineage>
        <taxon>Bacteria</taxon>
        <taxon>Pseudomonadati</taxon>
        <taxon>Pseudomonadota</taxon>
        <taxon>Betaproteobacteria</taxon>
        <taxon>Burkholderiales</taxon>
        <taxon>Comamonadaceae</taxon>
        <taxon>Caenimonas</taxon>
    </lineage>
</organism>
<proteinExistence type="predicted"/>
<protein>
    <submittedName>
        <fullName evidence="2">Uncharacterized protein</fullName>
    </submittedName>
</protein>
<evidence type="ECO:0000313" key="2">
    <source>
        <dbReference type="EMBL" id="MFC5498902.1"/>
    </source>
</evidence>
<reference evidence="3" key="1">
    <citation type="journal article" date="2019" name="Int. J. Syst. Evol. Microbiol.">
        <title>The Global Catalogue of Microorganisms (GCM) 10K type strain sequencing project: providing services to taxonomists for standard genome sequencing and annotation.</title>
        <authorList>
            <consortium name="The Broad Institute Genomics Platform"/>
            <consortium name="The Broad Institute Genome Sequencing Center for Infectious Disease"/>
            <person name="Wu L."/>
            <person name="Ma J."/>
        </authorList>
    </citation>
    <scope>NUCLEOTIDE SEQUENCE [LARGE SCALE GENOMIC DNA]</scope>
    <source>
        <strain evidence="3">CCUG 57401</strain>
    </source>
</reference>
<name>A0ABW0NIJ5_9BURK</name>
<evidence type="ECO:0000256" key="1">
    <source>
        <dbReference type="SAM" id="MobiDB-lite"/>
    </source>
</evidence>
<evidence type="ECO:0000313" key="3">
    <source>
        <dbReference type="Proteomes" id="UP001596037"/>
    </source>
</evidence>
<comment type="caution">
    <text evidence="2">The sequence shown here is derived from an EMBL/GenBank/DDBJ whole genome shotgun (WGS) entry which is preliminary data.</text>
</comment>
<dbReference type="EMBL" id="JBHSMF010000009">
    <property type="protein sequence ID" value="MFC5498902.1"/>
    <property type="molecule type" value="Genomic_DNA"/>
</dbReference>
<sequence length="289" mass="31140">MSFLKRIFTSSNSAGNPASQPAPSSVPASTLNTKSPMSQENSSRRELLRLVLRDTLNRAGIPGSWVGVDLLAATSRGRDPGIHVRLLLKHWDPRLMLHGIAFENAYRKRVLTLDPLAERWLLGISWQYSLEDDSACPPMPHPGIWTSAFGEEDTDVAELAVQSALRHRDPADLLGGSIVISGPAATPDPSAARPAAAAAIRQAARKAVPEAFEDSRREAKADLERLFAVRDADLQRHAATQSSPQFAATEPAGLLALPAAPDAAPRNGHDAAAHASFAKTDVFRRSDMR</sequence>
<accession>A0ABW0NIJ5</accession>